<dbReference type="EMBL" id="FNFE01000002">
    <property type="protein sequence ID" value="SDJ99742.1"/>
    <property type="molecule type" value="Genomic_DNA"/>
</dbReference>
<evidence type="ECO:0000313" key="1">
    <source>
        <dbReference type="EMBL" id="SDJ99742.1"/>
    </source>
</evidence>
<name>A0A1G8YA71_9EURY</name>
<proteinExistence type="predicted"/>
<dbReference type="OrthoDB" id="189635at2157"/>
<gene>
    <name evidence="1" type="ORF">SAMN04515672_2086</name>
</gene>
<protein>
    <recommendedName>
        <fullName evidence="3">RING-type domain-containing protein</fullName>
    </recommendedName>
</protein>
<keyword evidence="2" id="KW-1185">Reference proteome</keyword>
<sequence length="52" mass="5999">MRTRCPLCTRDVPREKQVWCTCGSAMDSGCYDAHEDWCARRGTDAWIGAFER</sequence>
<dbReference type="RefSeq" id="WP_175529268.1">
    <property type="nucleotide sequence ID" value="NZ_FNFE01000002.1"/>
</dbReference>
<organism evidence="1 2">
    <name type="scientific">Natronorubrum texcoconense</name>
    <dbReference type="NCBI Taxonomy" id="1095776"/>
    <lineage>
        <taxon>Archaea</taxon>
        <taxon>Methanobacteriati</taxon>
        <taxon>Methanobacteriota</taxon>
        <taxon>Stenosarchaea group</taxon>
        <taxon>Halobacteria</taxon>
        <taxon>Halobacteriales</taxon>
        <taxon>Natrialbaceae</taxon>
        <taxon>Natronorubrum</taxon>
    </lineage>
</organism>
<dbReference type="Proteomes" id="UP000198882">
    <property type="component" value="Unassembled WGS sequence"/>
</dbReference>
<evidence type="ECO:0008006" key="3">
    <source>
        <dbReference type="Google" id="ProtNLM"/>
    </source>
</evidence>
<dbReference type="STRING" id="1095776.SAMN04515672_2086"/>
<accession>A0A1G8YA71</accession>
<evidence type="ECO:0000313" key="2">
    <source>
        <dbReference type="Proteomes" id="UP000198882"/>
    </source>
</evidence>
<dbReference type="AlphaFoldDB" id="A0A1G8YA71"/>
<reference evidence="2" key="1">
    <citation type="submission" date="2016-10" db="EMBL/GenBank/DDBJ databases">
        <authorList>
            <person name="Varghese N."/>
            <person name="Submissions S."/>
        </authorList>
    </citation>
    <scope>NUCLEOTIDE SEQUENCE [LARGE SCALE GENOMIC DNA]</scope>
    <source>
        <strain evidence="2">B4,CECT 8067,JCM 17497</strain>
    </source>
</reference>